<feature type="signal peptide" evidence="3">
    <location>
        <begin position="1"/>
        <end position="20"/>
    </location>
</feature>
<evidence type="ECO:0000256" key="2">
    <source>
        <dbReference type="SAM" id="Phobius"/>
    </source>
</evidence>
<organism evidence="4 5">
    <name type="scientific">Paraphaeosphaeria sporulosa</name>
    <dbReference type="NCBI Taxonomy" id="1460663"/>
    <lineage>
        <taxon>Eukaryota</taxon>
        <taxon>Fungi</taxon>
        <taxon>Dikarya</taxon>
        <taxon>Ascomycota</taxon>
        <taxon>Pezizomycotina</taxon>
        <taxon>Dothideomycetes</taxon>
        <taxon>Pleosporomycetidae</taxon>
        <taxon>Pleosporales</taxon>
        <taxon>Massarineae</taxon>
        <taxon>Didymosphaeriaceae</taxon>
        <taxon>Paraphaeosphaeria</taxon>
    </lineage>
</organism>
<dbReference type="InParanoid" id="A0A177CYR7"/>
<name>A0A177CYR7_9PLEO</name>
<protein>
    <submittedName>
        <fullName evidence="4">Uncharacterized protein</fullName>
    </submittedName>
</protein>
<accession>A0A177CYR7</accession>
<feature type="region of interest" description="Disordered" evidence="1">
    <location>
        <begin position="52"/>
        <end position="78"/>
    </location>
</feature>
<keyword evidence="3" id="KW-0732">Signal</keyword>
<evidence type="ECO:0000313" key="4">
    <source>
        <dbReference type="EMBL" id="OAG11980.1"/>
    </source>
</evidence>
<feature type="transmembrane region" description="Helical" evidence="2">
    <location>
        <begin position="219"/>
        <end position="237"/>
    </location>
</feature>
<evidence type="ECO:0000256" key="3">
    <source>
        <dbReference type="SAM" id="SignalP"/>
    </source>
</evidence>
<feature type="transmembrane region" description="Helical" evidence="2">
    <location>
        <begin position="244"/>
        <end position="267"/>
    </location>
</feature>
<dbReference type="Proteomes" id="UP000077069">
    <property type="component" value="Unassembled WGS sequence"/>
</dbReference>
<evidence type="ECO:0000313" key="5">
    <source>
        <dbReference type="Proteomes" id="UP000077069"/>
    </source>
</evidence>
<dbReference type="AlphaFoldDB" id="A0A177CYR7"/>
<dbReference type="OrthoDB" id="3786778at2759"/>
<feature type="chain" id="PRO_5008058766" evidence="3">
    <location>
        <begin position="21"/>
        <end position="286"/>
    </location>
</feature>
<sequence length="286" mass="29915">MQLPTLTLLTLSTLATLSTSTPVDNGIPISNVLTALGAAKPVTPSTVAKPVTPSAVAKPVTPSAAPKPATLPATTKPSTLPAVGAAGPHISSLDDIALLGATGSVASTPAILTYLRSTTTEVKKHTLNINNTLASYNRLDLNFLTKRASSIIQIRSEVTVICYSLTQLNTASIGRWTDSIGDLASVRAQLLAAVQELVWEIVFTLRGALTIWELLGSQVLVLLVTFGQLFCILNVWIDGFLKLALGLLNAQIGILTSVFAGVLSYVVDVAGGLFTQVTKLLTCLLS</sequence>
<keyword evidence="2" id="KW-0472">Membrane</keyword>
<reference evidence="4 5" key="1">
    <citation type="submission" date="2016-05" db="EMBL/GenBank/DDBJ databases">
        <title>Comparative analysis of secretome profiles of manganese(II)-oxidizing ascomycete fungi.</title>
        <authorList>
            <consortium name="DOE Joint Genome Institute"/>
            <person name="Zeiner C.A."/>
            <person name="Purvine S.O."/>
            <person name="Zink E.M."/>
            <person name="Wu S."/>
            <person name="Pasa-Tolic L."/>
            <person name="Chaput D.L."/>
            <person name="Haridas S."/>
            <person name="Grigoriev I.V."/>
            <person name="Santelli C.M."/>
            <person name="Hansel C.M."/>
        </authorList>
    </citation>
    <scope>NUCLEOTIDE SEQUENCE [LARGE SCALE GENOMIC DNA]</scope>
    <source>
        <strain evidence="4 5">AP3s5-JAC2a</strain>
    </source>
</reference>
<keyword evidence="5" id="KW-1185">Reference proteome</keyword>
<keyword evidence="2" id="KW-0812">Transmembrane</keyword>
<dbReference type="RefSeq" id="XP_018042345.1">
    <property type="nucleotide sequence ID" value="XM_018184453.1"/>
</dbReference>
<gene>
    <name evidence="4" type="ORF">CC84DRAFT_1254337</name>
</gene>
<dbReference type="GeneID" id="28767939"/>
<proteinExistence type="predicted"/>
<feature type="compositionally biased region" description="Low complexity" evidence="1">
    <location>
        <begin position="61"/>
        <end position="78"/>
    </location>
</feature>
<keyword evidence="2" id="KW-1133">Transmembrane helix</keyword>
<dbReference type="EMBL" id="KV441548">
    <property type="protein sequence ID" value="OAG11980.1"/>
    <property type="molecule type" value="Genomic_DNA"/>
</dbReference>
<evidence type="ECO:0000256" key="1">
    <source>
        <dbReference type="SAM" id="MobiDB-lite"/>
    </source>
</evidence>